<dbReference type="PANTHER" id="PTHR36838">
    <property type="entry name" value="AUXIN EFFLUX CARRIER FAMILY PROTEIN"/>
    <property type="match status" value="1"/>
</dbReference>
<keyword evidence="2" id="KW-0813">Transport</keyword>
<comment type="subcellular location">
    <subcellularLocation>
        <location evidence="1">Membrane</location>
        <topology evidence="1">Multi-pass membrane protein</topology>
    </subcellularLocation>
</comment>
<dbReference type="InterPro" id="IPR004776">
    <property type="entry name" value="Mem_transp_PIN-like"/>
</dbReference>
<sequence>MNAVVTAALPVFALILTGWLAARWRILGTHATDALNRYVVYLSLPALLFRAMTQVDLAHMAHWGFVGAFAGGIAVTFLVSFLPRKRGPQTLTDRSIEGLAASYANAGYMGIPLCLALLGADSLTPATFTTLLTASVLFGFAIALIEFDRQQTPNLPATLLKVGRALVRNPLLAAPVLGLAWAATGVALPEGVDRYVALLGASASPCALVTIGLFLAQTETASSGPGVLRLVLGKLLLQPAATAVLAFYVFSMPPLWAWTAVLMSALPIGTGPFMLAKMYGRDARVTSRAILVSTVASVLTVSLLVAWISAHPVS</sequence>
<evidence type="ECO:0000256" key="3">
    <source>
        <dbReference type="ARBA" id="ARBA00022475"/>
    </source>
</evidence>
<reference evidence="8 9" key="1">
    <citation type="submission" date="2017-09" db="EMBL/GenBank/DDBJ databases">
        <title>Genomic, metabolic, and phenotypic characteristics of bacterial isolates from the natural microbiome of the model nematode Caenorhabditis elegans.</title>
        <authorList>
            <person name="Zimmermann J."/>
            <person name="Obeng N."/>
            <person name="Yang W."/>
            <person name="Obeng O."/>
            <person name="Kissoyan K."/>
            <person name="Pees B."/>
            <person name="Dirksen P."/>
            <person name="Hoppner M."/>
            <person name="Franke A."/>
            <person name="Rosenstiel P."/>
            <person name="Leippe M."/>
            <person name="Dierking K."/>
            <person name="Kaleta C."/>
            <person name="Schulenburg H."/>
        </authorList>
    </citation>
    <scope>NUCLEOTIDE SEQUENCE [LARGE SCALE GENOMIC DNA]</scope>
    <source>
        <strain evidence="8 9">MYb73</strain>
    </source>
</reference>
<protein>
    <submittedName>
        <fullName evidence="8">Transporter</fullName>
    </submittedName>
</protein>
<organism evidence="8 9">
    <name type="scientific">Achromobacter spanius</name>
    <dbReference type="NCBI Taxonomy" id="217203"/>
    <lineage>
        <taxon>Bacteria</taxon>
        <taxon>Pseudomonadati</taxon>
        <taxon>Pseudomonadota</taxon>
        <taxon>Betaproteobacteria</taxon>
        <taxon>Burkholderiales</taxon>
        <taxon>Alcaligenaceae</taxon>
        <taxon>Achromobacter</taxon>
    </lineage>
</organism>
<feature type="transmembrane region" description="Helical" evidence="7">
    <location>
        <begin position="255"/>
        <end position="276"/>
    </location>
</feature>
<keyword evidence="4 7" id="KW-0812">Transmembrane</keyword>
<feature type="transmembrane region" description="Helical" evidence="7">
    <location>
        <begin position="38"/>
        <end position="55"/>
    </location>
</feature>
<accession>A0A2S0I5S2</accession>
<evidence type="ECO:0000313" key="8">
    <source>
        <dbReference type="EMBL" id="AVJ27127.1"/>
    </source>
</evidence>
<feature type="transmembrane region" description="Helical" evidence="7">
    <location>
        <begin position="6"/>
        <end position="26"/>
    </location>
</feature>
<evidence type="ECO:0000256" key="6">
    <source>
        <dbReference type="ARBA" id="ARBA00023136"/>
    </source>
</evidence>
<dbReference type="Proteomes" id="UP000239477">
    <property type="component" value="Chromosome"/>
</dbReference>
<evidence type="ECO:0000256" key="5">
    <source>
        <dbReference type="ARBA" id="ARBA00022989"/>
    </source>
</evidence>
<proteinExistence type="predicted"/>
<dbReference type="PANTHER" id="PTHR36838:SF3">
    <property type="entry name" value="TRANSPORTER AUXIN EFFLUX CARRIER EC FAMILY"/>
    <property type="match status" value="1"/>
</dbReference>
<evidence type="ECO:0000313" key="9">
    <source>
        <dbReference type="Proteomes" id="UP000239477"/>
    </source>
</evidence>
<dbReference type="Pfam" id="PF03547">
    <property type="entry name" value="Mem_trans"/>
    <property type="match status" value="1"/>
</dbReference>
<gene>
    <name evidence="8" type="ORF">CLM73_08335</name>
</gene>
<feature type="transmembrane region" description="Helical" evidence="7">
    <location>
        <begin position="227"/>
        <end position="249"/>
    </location>
</feature>
<evidence type="ECO:0000256" key="2">
    <source>
        <dbReference type="ARBA" id="ARBA00022448"/>
    </source>
</evidence>
<dbReference type="GO" id="GO:0055085">
    <property type="term" value="P:transmembrane transport"/>
    <property type="evidence" value="ECO:0007669"/>
    <property type="project" value="InterPro"/>
</dbReference>
<dbReference type="EMBL" id="CP023270">
    <property type="protein sequence ID" value="AVJ27127.1"/>
    <property type="molecule type" value="Genomic_DNA"/>
</dbReference>
<evidence type="ECO:0000256" key="4">
    <source>
        <dbReference type="ARBA" id="ARBA00022692"/>
    </source>
</evidence>
<dbReference type="RefSeq" id="WP_105238051.1">
    <property type="nucleotide sequence ID" value="NZ_CP023270.1"/>
</dbReference>
<evidence type="ECO:0000256" key="1">
    <source>
        <dbReference type="ARBA" id="ARBA00004141"/>
    </source>
</evidence>
<keyword evidence="9" id="KW-1185">Reference proteome</keyword>
<keyword evidence="6 7" id="KW-0472">Membrane</keyword>
<keyword evidence="3" id="KW-1003">Cell membrane</keyword>
<name>A0A2S0I5S2_9BURK</name>
<feature type="transmembrane region" description="Helical" evidence="7">
    <location>
        <begin position="61"/>
        <end position="82"/>
    </location>
</feature>
<dbReference type="OrthoDB" id="3435874at2"/>
<keyword evidence="5 7" id="KW-1133">Transmembrane helix</keyword>
<dbReference type="GO" id="GO:0016020">
    <property type="term" value="C:membrane"/>
    <property type="evidence" value="ECO:0007669"/>
    <property type="project" value="UniProtKB-SubCell"/>
</dbReference>
<feature type="transmembrane region" description="Helical" evidence="7">
    <location>
        <begin position="103"/>
        <end position="120"/>
    </location>
</feature>
<evidence type="ECO:0000256" key="7">
    <source>
        <dbReference type="SAM" id="Phobius"/>
    </source>
</evidence>
<feature type="transmembrane region" description="Helical" evidence="7">
    <location>
        <begin position="126"/>
        <end position="145"/>
    </location>
</feature>
<feature type="transmembrane region" description="Helical" evidence="7">
    <location>
        <begin position="166"/>
        <end position="189"/>
    </location>
</feature>
<feature type="transmembrane region" description="Helical" evidence="7">
    <location>
        <begin position="288"/>
        <end position="310"/>
    </location>
</feature>
<feature type="transmembrane region" description="Helical" evidence="7">
    <location>
        <begin position="195"/>
        <end position="215"/>
    </location>
</feature>
<dbReference type="AlphaFoldDB" id="A0A2S0I5S2"/>